<reference evidence="2 3" key="1">
    <citation type="journal article" date="2018" name="PLoS ONE">
        <title>The draft genome of Kipferlia bialata reveals reductive genome evolution in fornicate parasites.</title>
        <authorList>
            <person name="Tanifuji G."/>
            <person name="Takabayashi S."/>
            <person name="Kume K."/>
            <person name="Takagi M."/>
            <person name="Nakayama T."/>
            <person name="Kamikawa R."/>
            <person name="Inagaki Y."/>
            <person name="Hashimoto T."/>
        </authorList>
    </citation>
    <scope>NUCLEOTIDE SEQUENCE [LARGE SCALE GENOMIC DNA]</scope>
    <source>
        <strain evidence="2">NY0173</strain>
    </source>
</reference>
<name>A0A9K3GP62_9EUKA</name>
<evidence type="ECO:0000313" key="3">
    <source>
        <dbReference type="Proteomes" id="UP000265618"/>
    </source>
</evidence>
<keyword evidence="1" id="KW-0472">Membrane</keyword>
<keyword evidence="3" id="KW-1185">Reference proteome</keyword>
<feature type="transmembrane region" description="Helical" evidence="1">
    <location>
        <begin position="25"/>
        <end position="46"/>
    </location>
</feature>
<feature type="non-terminal residue" evidence="2">
    <location>
        <position position="1"/>
    </location>
</feature>
<comment type="caution">
    <text evidence="2">The sequence shown here is derived from an EMBL/GenBank/DDBJ whole genome shotgun (WGS) entry which is preliminary data.</text>
</comment>
<proteinExistence type="predicted"/>
<evidence type="ECO:0000256" key="1">
    <source>
        <dbReference type="SAM" id="Phobius"/>
    </source>
</evidence>
<keyword evidence="1" id="KW-0812">Transmembrane</keyword>
<protein>
    <submittedName>
        <fullName evidence="2">Uncharacterized protein</fullName>
    </submittedName>
</protein>
<accession>A0A9K3GP62</accession>
<evidence type="ECO:0000313" key="2">
    <source>
        <dbReference type="EMBL" id="GIQ90884.1"/>
    </source>
</evidence>
<dbReference type="Proteomes" id="UP000265618">
    <property type="component" value="Unassembled WGS sequence"/>
</dbReference>
<sequence>MGGVSWGKQFYALLVKQIHINRRDITSLLLQLIILPAIMMYLIVFFDSLMSS</sequence>
<dbReference type="EMBL" id="BDIP01006810">
    <property type="protein sequence ID" value="GIQ90884.1"/>
    <property type="molecule type" value="Genomic_DNA"/>
</dbReference>
<gene>
    <name evidence="2" type="ORF">KIPB_013856</name>
</gene>
<organism evidence="2 3">
    <name type="scientific">Kipferlia bialata</name>
    <dbReference type="NCBI Taxonomy" id="797122"/>
    <lineage>
        <taxon>Eukaryota</taxon>
        <taxon>Metamonada</taxon>
        <taxon>Carpediemonas-like organisms</taxon>
        <taxon>Kipferlia</taxon>
    </lineage>
</organism>
<keyword evidence="1" id="KW-1133">Transmembrane helix</keyword>
<dbReference type="AlphaFoldDB" id="A0A9K3GP62"/>